<reference evidence="4" key="1">
    <citation type="submission" date="2016-10" db="EMBL/GenBank/DDBJ databases">
        <authorList>
            <person name="Varghese N."/>
            <person name="Submissions S."/>
        </authorList>
    </citation>
    <scope>NUCLEOTIDE SEQUENCE [LARGE SCALE GENOMIC DNA]</scope>
    <source>
        <strain evidence="4">CGMCC 1.10119</strain>
    </source>
</reference>
<feature type="transmembrane region" description="Helical" evidence="1">
    <location>
        <begin position="6"/>
        <end position="26"/>
    </location>
</feature>
<sequence length="116" mass="11692">MNLRAVLAAVAVYTGLAGAVTVASVYYATHSGLFLLVTGAVGLLLVVLGAADSSAVSTTNPAGGMGEVSTEEMGLQDLPVGPTLGTQNTYLVLVSYGVGLFLWSGVAVAFFRSGLH</sequence>
<organism evidence="3 4">
    <name type="scientific">Halogranum gelatinilyticum</name>
    <dbReference type="NCBI Taxonomy" id="660521"/>
    <lineage>
        <taxon>Archaea</taxon>
        <taxon>Methanobacteriati</taxon>
        <taxon>Methanobacteriota</taxon>
        <taxon>Stenosarchaea group</taxon>
        <taxon>Halobacteria</taxon>
        <taxon>Halobacteriales</taxon>
        <taxon>Haloferacaceae</taxon>
    </lineage>
</organism>
<evidence type="ECO:0000256" key="1">
    <source>
        <dbReference type="SAM" id="Phobius"/>
    </source>
</evidence>
<feature type="domain" description="DUF8070" evidence="2">
    <location>
        <begin position="1"/>
        <end position="116"/>
    </location>
</feature>
<keyword evidence="1" id="KW-1133">Transmembrane helix</keyword>
<proteinExistence type="predicted"/>
<feature type="transmembrane region" description="Helical" evidence="1">
    <location>
        <begin position="90"/>
        <end position="111"/>
    </location>
</feature>
<dbReference type="Proteomes" id="UP000199451">
    <property type="component" value="Unassembled WGS sequence"/>
</dbReference>
<dbReference type="OrthoDB" id="293159at2157"/>
<dbReference type="AlphaFoldDB" id="A0A1G9UNP2"/>
<feature type="transmembrane region" description="Helical" evidence="1">
    <location>
        <begin position="33"/>
        <end position="51"/>
    </location>
</feature>
<keyword evidence="1" id="KW-0812">Transmembrane</keyword>
<evidence type="ECO:0000313" key="4">
    <source>
        <dbReference type="Proteomes" id="UP000199451"/>
    </source>
</evidence>
<evidence type="ECO:0000313" key="3">
    <source>
        <dbReference type="EMBL" id="SDM61558.1"/>
    </source>
</evidence>
<keyword evidence="1" id="KW-0472">Membrane</keyword>
<accession>A0A1G9UNP2</accession>
<name>A0A1G9UNP2_9EURY</name>
<protein>
    <recommendedName>
        <fullName evidence="2">DUF8070 domain-containing protein</fullName>
    </recommendedName>
</protein>
<keyword evidence="4" id="KW-1185">Reference proteome</keyword>
<evidence type="ECO:0000259" key="2">
    <source>
        <dbReference type="Pfam" id="PF26267"/>
    </source>
</evidence>
<dbReference type="InterPro" id="IPR058383">
    <property type="entry name" value="DUF8070"/>
</dbReference>
<dbReference type="Pfam" id="PF26267">
    <property type="entry name" value="DUF8070"/>
    <property type="match status" value="1"/>
</dbReference>
<gene>
    <name evidence="3" type="ORF">SAMN04487949_2269</name>
</gene>
<dbReference type="STRING" id="660521.SAMN04487949_2269"/>
<dbReference type="EMBL" id="FNHL01000002">
    <property type="protein sequence ID" value="SDM61558.1"/>
    <property type="molecule type" value="Genomic_DNA"/>
</dbReference>
<dbReference type="RefSeq" id="WP_089697544.1">
    <property type="nucleotide sequence ID" value="NZ_FNHL01000002.1"/>
</dbReference>